<keyword evidence="1 4" id="KW-0547">Nucleotide-binding</keyword>
<reference evidence="7" key="1">
    <citation type="submission" date="2020-08" db="EMBL/GenBank/DDBJ databases">
        <title>Genome public.</title>
        <authorList>
            <person name="Liu C."/>
            <person name="Sun Q."/>
        </authorList>
    </citation>
    <scope>NUCLEOTIDE SEQUENCE</scope>
    <source>
        <strain evidence="7">BX5</strain>
    </source>
</reference>
<dbReference type="EMBL" id="JACOPN010000002">
    <property type="protein sequence ID" value="MBC5716538.1"/>
    <property type="molecule type" value="Genomic_DNA"/>
</dbReference>
<evidence type="ECO:0000259" key="5">
    <source>
        <dbReference type="Pfam" id="PF03668"/>
    </source>
</evidence>
<dbReference type="Proteomes" id="UP000602260">
    <property type="component" value="Unassembled WGS sequence"/>
</dbReference>
<evidence type="ECO:0000313" key="8">
    <source>
        <dbReference type="Proteomes" id="UP000602260"/>
    </source>
</evidence>
<name>A0A8J6M3K3_9FIRM</name>
<dbReference type="SUPFAM" id="SSF52540">
    <property type="entry name" value="P-loop containing nucleoside triphosphate hydrolases"/>
    <property type="match status" value="1"/>
</dbReference>
<comment type="caution">
    <text evidence="7">The sequence shown here is derived from an EMBL/GenBank/DDBJ whole genome shotgun (WGS) entry which is preliminary data.</text>
</comment>
<dbReference type="InterPro" id="IPR053931">
    <property type="entry name" value="RapZ_C"/>
</dbReference>
<dbReference type="AlphaFoldDB" id="A0A8J6M3K3"/>
<proteinExistence type="inferred from homology"/>
<dbReference type="PANTHER" id="PTHR30448">
    <property type="entry name" value="RNASE ADAPTER PROTEIN RAPZ"/>
    <property type="match status" value="1"/>
</dbReference>
<dbReference type="PIRSF" id="PIRSF005052">
    <property type="entry name" value="P-loopkin"/>
    <property type="match status" value="1"/>
</dbReference>
<evidence type="ECO:0000256" key="1">
    <source>
        <dbReference type="ARBA" id="ARBA00022741"/>
    </source>
</evidence>
<keyword evidence="2 4" id="KW-0067">ATP-binding</keyword>
<dbReference type="InterPro" id="IPR027417">
    <property type="entry name" value="P-loop_NTPase"/>
</dbReference>
<evidence type="ECO:0000256" key="4">
    <source>
        <dbReference type="HAMAP-Rule" id="MF_00636"/>
    </source>
</evidence>
<evidence type="ECO:0000256" key="2">
    <source>
        <dbReference type="ARBA" id="ARBA00022840"/>
    </source>
</evidence>
<keyword evidence="3 4" id="KW-0342">GTP-binding</keyword>
<feature type="domain" description="RapZ C-terminal" evidence="6">
    <location>
        <begin position="165"/>
        <end position="284"/>
    </location>
</feature>
<accession>A0A8J6M3K3</accession>
<dbReference type="Pfam" id="PF03668">
    <property type="entry name" value="RapZ-like_N"/>
    <property type="match status" value="1"/>
</dbReference>
<feature type="binding site" evidence="4">
    <location>
        <begin position="8"/>
        <end position="15"/>
    </location>
    <ligand>
        <name>ATP</name>
        <dbReference type="ChEBI" id="CHEBI:30616"/>
    </ligand>
</feature>
<dbReference type="Pfam" id="PF22740">
    <property type="entry name" value="PapZ_C"/>
    <property type="match status" value="1"/>
</dbReference>
<dbReference type="PANTHER" id="PTHR30448:SF0">
    <property type="entry name" value="RNASE ADAPTER PROTEIN RAPZ"/>
    <property type="match status" value="1"/>
</dbReference>
<dbReference type="GO" id="GO:0005524">
    <property type="term" value="F:ATP binding"/>
    <property type="evidence" value="ECO:0007669"/>
    <property type="project" value="UniProtKB-UniRule"/>
</dbReference>
<evidence type="ECO:0000259" key="6">
    <source>
        <dbReference type="Pfam" id="PF22740"/>
    </source>
</evidence>
<gene>
    <name evidence="7" type="primary">rapZ</name>
    <name evidence="7" type="ORF">H8S55_04255</name>
</gene>
<evidence type="ECO:0000256" key="3">
    <source>
        <dbReference type="ARBA" id="ARBA00023134"/>
    </source>
</evidence>
<dbReference type="Gene3D" id="3.40.50.300">
    <property type="entry name" value="P-loop containing nucleotide triphosphate hydrolases"/>
    <property type="match status" value="1"/>
</dbReference>
<dbReference type="RefSeq" id="WP_147562217.1">
    <property type="nucleotide sequence ID" value="NZ_JACOPN010000002.1"/>
</dbReference>
<evidence type="ECO:0000313" key="7">
    <source>
        <dbReference type="EMBL" id="MBC5716538.1"/>
    </source>
</evidence>
<dbReference type="InterPro" id="IPR005337">
    <property type="entry name" value="RapZ-like"/>
</dbReference>
<sequence length="287" mass="32061">MEFVIISGLSGAGKSKAASFMEDMDFFCVDNLPAPLIPKFAELGMAGSGEYDRVVLVTDIRGGTNFNSLFRALQDLTDMQCEYHILFMEAATEVIIKRYKETRRSHPLAEECDSLEQAIELERKMLSPLRERADYVIDTSNLSTAKLKGELRRLFAKSGSSQGRMDVRVSSFGFKYGIPMEADLVFDVRFLPNPYYVAELRPMNGLDAPVRDYVFQSPVTDEFLSRLGDFVGWLLPRYEEEGKTALVVAVGCTGGHHRSVAVAHALADLVRRAGFPVSESHRDLGRN</sequence>
<organism evidence="7 8">
    <name type="scientific">Flintibacter faecis</name>
    <dbReference type="NCBI Taxonomy" id="2763047"/>
    <lineage>
        <taxon>Bacteria</taxon>
        <taxon>Bacillati</taxon>
        <taxon>Bacillota</taxon>
        <taxon>Clostridia</taxon>
        <taxon>Eubacteriales</taxon>
        <taxon>Flintibacter</taxon>
    </lineage>
</organism>
<feature type="domain" description="RapZ-like N-terminal" evidence="5">
    <location>
        <begin position="1"/>
        <end position="156"/>
    </location>
</feature>
<dbReference type="NCBIfam" id="NF003828">
    <property type="entry name" value="PRK05416.1"/>
    <property type="match status" value="1"/>
</dbReference>
<keyword evidence="8" id="KW-1185">Reference proteome</keyword>
<dbReference type="GO" id="GO:0005525">
    <property type="term" value="F:GTP binding"/>
    <property type="evidence" value="ECO:0007669"/>
    <property type="project" value="UniProtKB-UniRule"/>
</dbReference>
<protein>
    <submittedName>
        <fullName evidence="7">RNase adapter RapZ</fullName>
    </submittedName>
</protein>
<dbReference type="HAMAP" id="MF_00636">
    <property type="entry name" value="RapZ_like"/>
    <property type="match status" value="1"/>
</dbReference>
<dbReference type="InterPro" id="IPR053930">
    <property type="entry name" value="RapZ-like_N"/>
</dbReference>
<feature type="binding site" evidence="4">
    <location>
        <begin position="59"/>
        <end position="62"/>
    </location>
    <ligand>
        <name>GTP</name>
        <dbReference type="ChEBI" id="CHEBI:37565"/>
    </ligand>
</feature>